<gene>
    <name evidence="1" type="ORF">C6H66_24465</name>
</gene>
<comment type="caution">
    <text evidence="1">The sequence shown here is derived from an EMBL/GenBank/DDBJ whole genome shotgun (WGS) entry which is preliminary data.</text>
</comment>
<dbReference type="RefSeq" id="WP_105397010.1">
    <property type="nucleotide sequence ID" value="NZ_CAWNTA010000033.1"/>
</dbReference>
<evidence type="ECO:0000313" key="1">
    <source>
        <dbReference type="EMBL" id="PQQ22212.1"/>
    </source>
</evidence>
<dbReference type="AlphaFoldDB" id="A0A2S8PTW5"/>
<accession>A0A2S8PTW5</accession>
<reference evidence="1 2" key="1">
    <citation type="submission" date="2018-02" db="EMBL/GenBank/DDBJ databases">
        <title>Five New Genomes of Indian Photorhabdus Isolates TSA.</title>
        <authorList>
            <person name="Dubay B."/>
            <person name="Somvanshi V.S."/>
        </authorList>
    </citation>
    <scope>NUCLEOTIDE SEQUENCE [LARGE SCALE GENOMIC DNA]</scope>
    <source>
        <strain evidence="1 2">H1</strain>
    </source>
</reference>
<proteinExistence type="predicted"/>
<dbReference type="Proteomes" id="UP000239550">
    <property type="component" value="Unassembled WGS sequence"/>
</dbReference>
<name>A0A2S8PTW5_9GAMM</name>
<organism evidence="1 2">
    <name type="scientific">Photorhabdus hindustanensis</name>
    <dbReference type="NCBI Taxonomy" id="2918802"/>
    <lineage>
        <taxon>Bacteria</taxon>
        <taxon>Pseudomonadati</taxon>
        <taxon>Pseudomonadota</taxon>
        <taxon>Gammaproteobacteria</taxon>
        <taxon>Enterobacterales</taxon>
        <taxon>Morganellaceae</taxon>
        <taxon>Photorhabdus</taxon>
    </lineage>
</organism>
<dbReference type="EMBL" id="PUWT01000128">
    <property type="protein sequence ID" value="PQQ22212.1"/>
    <property type="molecule type" value="Genomic_DNA"/>
</dbReference>
<sequence length="76" mass="8801">MARVKSLITRVEIDRAKRAHNCQANARHRIEAGEIRLNVRNGRSWDRYCVTCSLTILEQDLKKIGDIKAQLDKKEP</sequence>
<evidence type="ECO:0000313" key="2">
    <source>
        <dbReference type="Proteomes" id="UP000239550"/>
    </source>
</evidence>
<keyword evidence="2" id="KW-1185">Reference proteome</keyword>
<protein>
    <submittedName>
        <fullName evidence="1">Uncharacterized protein</fullName>
    </submittedName>
</protein>